<evidence type="ECO:0000313" key="1">
    <source>
        <dbReference type="EMBL" id="KAF8893160.1"/>
    </source>
</evidence>
<reference evidence="1" key="1">
    <citation type="submission" date="2020-11" db="EMBL/GenBank/DDBJ databases">
        <authorList>
            <consortium name="DOE Joint Genome Institute"/>
            <person name="Ahrendt S."/>
            <person name="Riley R."/>
            <person name="Andreopoulos W."/>
            <person name="LaButti K."/>
            <person name="Pangilinan J."/>
            <person name="Ruiz-duenas F.J."/>
            <person name="Barrasa J.M."/>
            <person name="Sanchez-Garcia M."/>
            <person name="Camarero S."/>
            <person name="Miyauchi S."/>
            <person name="Serrano A."/>
            <person name="Linde D."/>
            <person name="Babiker R."/>
            <person name="Drula E."/>
            <person name="Ayuso-Fernandez I."/>
            <person name="Pacheco R."/>
            <person name="Padilla G."/>
            <person name="Ferreira P."/>
            <person name="Barriuso J."/>
            <person name="Kellner H."/>
            <person name="Castanera R."/>
            <person name="Alfaro M."/>
            <person name="Ramirez L."/>
            <person name="Pisabarro A.G."/>
            <person name="Kuo A."/>
            <person name="Tritt A."/>
            <person name="Lipzen A."/>
            <person name="He G."/>
            <person name="Yan M."/>
            <person name="Ng V."/>
            <person name="Cullen D."/>
            <person name="Martin F."/>
            <person name="Rosso M.-N."/>
            <person name="Henrissat B."/>
            <person name="Hibbett D."/>
            <person name="Martinez A.T."/>
            <person name="Grigoriev I.V."/>
        </authorList>
    </citation>
    <scope>NUCLEOTIDE SEQUENCE</scope>
    <source>
        <strain evidence="1">AH 44721</strain>
    </source>
</reference>
<name>A0A9P5NHR8_GYMJU</name>
<keyword evidence="2" id="KW-1185">Reference proteome</keyword>
<comment type="caution">
    <text evidence="1">The sequence shown here is derived from an EMBL/GenBank/DDBJ whole genome shotgun (WGS) entry which is preliminary data.</text>
</comment>
<dbReference type="Proteomes" id="UP000724874">
    <property type="component" value="Unassembled WGS sequence"/>
</dbReference>
<protein>
    <recommendedName>
        <fullName evidence="3">F-box domain-containing protein</fullName>
    </recommendedName>
</protein>
<dbReference type="OrthoDB" id="3016965at2759"/>
<proteinExistence type="predicted"/>
<sequence length="352" mass="40476">MSLTFAKRSSPRTHWPFLLHPEILPMPIRMGKGSISTRFNAKQGSTSLFHLLPVEVVSEIFMHGTQLWQHQEPQSLPFPTIVAGVCRHWRTIAENTPGLWTFILPPLHKKYGECLVWISKWLARSRTKLMSVVLDIRIVGRINEERARRRLRRLDIRSGLIGDIREWMDNMLSPENLPHLEQFSLCSSPEGPLDRRSFLWPNYDWSCLKDFPTLKKLRLHNSISPPCIPTLTSLTTNGGFVNYEGIKILFSGAPHLACLVMHDFKFWEDQSLEHRTKFIPIPAPLSLCSIAVEMRYNGVIHDQEPGDRTETYSLFAYIAIPNLEYLEIRGILIMSSCLALCFPGPYMTPSRN</sequence>
<evidence type="ECO:0000313" key="2">
    <source>
        <dbReference type="Proteomes" id="UP000724874"/>
    </source>
</evidence>
<evidence type="ECO:0008006" key="3">
    <source>
        <dbReference type="Google" id="ProtNLM"/>
    </source>
</evidence>
<accession>A0A9P5NHR8</accession>
<gene>
    <name evidence="1" type="ORF">CPB84DRAFT_1319254</name>
</gene>
<dbReference type="AlphaFoldDB" id="A0A9P5NHR8"/>
<dbReference type="EMBL" id="JADNYJ010000067">
    <property type="protein sequence ID" value="KAF8893160.1"/>
    <property type="molecule type" value="Genomic_DNA"/>
</dbReference>
<organism evidence="1 2">
    <name type="scientific">Gymnopilus junonius</name>
    <name type="common">Spectacular rustgill mushroom</name>
    <name type="synonym">Gymnopilus spectabilis subsp. junonius</name>
    <dbReference type="NCBI Taxonomy" id="109634"/>
    <lineage>
        <taxon>Eukaryota</taxon>
        <taxon>Fungi</taxon>
        <taxon>Dikarya</taxon>
        <taxon>Basidiomycota</taxon>
        <taxon>Agaricomycotina</taxon>
        <taxon>Agaricomycetes</taxon>
        <taxon>Agaricomycetidae</taxon>
        <taxon>Agaricales</taxon>
        <taxon>Agaricineae</taxon>
        <taxon>Hymenogastraceae</taxon>
        <taxon>Gymnopilus</taxon>
    </lineage>
</organism>